<dbReference type="PROSITE" id="PS00018">
    <property type="entry name" value="EF_HAND_1"/>
    <property type="match status" value="2"/>
</dbReference>
<proteinExistence type="predicted"/>
<dbReference type="Gene3D" id="1.10.238.10">
    <property type="entry name" value="EF-hand"/>
    <property type="match status" value="1"/>
</dbReference>
<dbReference type="PROSITE" id="PS50222">
    <property type="entry name" value="EF_HAND_2"/>
    <property type="match status" value="1"/>
</dbReference>
<dbReference type="GO" id="GO:0005509">
    <property type="term" value="F:calcium ion binding"/>
    <property type="evidence" value="ECO:0007669"/>
    <property type="project" value="InterPro"/>
</dbReference>
<evidence type="ECO:0000313" key="3">
    <source>
        <dbReference type="EMBL" id="KAK4792767.1"/>
    </source>
</evidence>
<dbReference type="Proteomes" id="UP001346149">
    <property type="component" value="Unassembled WGS sequence"/>
</dbReference>
<dbReference type="AlphaFoldDB" id="A0AAN7R7N0"/>
<evidence type="ECO:0000259" key="2">
    <source>
        <dbReference type="PROSITE" id="PS50222"/>
    </source>
</evidence>
<organism evidence="3 4">
    <name type="scientific">Trapa natans</name>
    <name type="common">Water chestnut</name>
    <dbReference type="NCBI Taxonomy" id="22666"/>
    <lineage>
        <taxon>Eukaryota</taxon>
        <taxon>Viridiplantae</taxon>
        <taxon>Streptophyta</taxon>
        <taxon>Embryophyta</taxon>
        <taxon>Tracheophyta</taxon>
        <taxon>Spermatophyta</taxon>
        <taxon>Magnoliopsida</taxon>
        <taxon>eudicotyledons</taxon>
        <taxon>Gunneridae</taxon>
        <taxon>Pentapetalae</taxon>
        <taxon>rosids</taxon>
        <taxon>malvids</taxon>
        <taxon>Myrtales</taxon>
        <taxon>Lythraceae</taxon>
        <taxon>Trapa</taxon>
    </lineage>
</organism>
<dbReference type="SUPFAM" id="SSF47473">
    <property type="entry name" value="EF-hand"/>
    <property type="match status" value="1"/>
</dbReference>
<keyword evidence="4" id="KW-1185">Reference proteome</keyword>
<name>A0AAN7R7N0_TRANT</name>
<feature type="domain" description="EF-hand" evidence="2">
    <location>
        <begin position="69"/>
        <end position="104"/>
    </location>
</feature>
<accession>A0AAN7R7N0</accession>
<dbReference type="Pfam" id="PF13499">
    <property type="entry name" value="EF-hand_7"/>
    <property type="match status" value="1"/>
</dbReference>
<dbReference type="InterPro" id="IPR011992">
    <property type="entry name" value="EF-hand-dom_pair"/>
</dbReference>
<dbReference type="EMBL" id="JAXQNO010000008">
    <property type="protein sequence ID" value="KAK4792767.1"/>
    <property type="molecule type" value="Genomic_DNA"/>
</dbReference>
<reference evidence="3 4" key="1">
    <citation type="journal article" date="2023" name="Hortic Res">
        <title>Pangenome of water caltrop reveals structural variations and asymmetric subgenome divergence after allopolyploidization.</title>
        <authorList>
            <person name="Zhang X."/>
            <person name="Chen Y."/>
            <person name="Wang L."/>
            <person name="Yuan Y."/>
            <person name="Fang M."/>
            <person name="Shi L."/>
            <person name="Lu R."/>
            <person name="Comes H.P."/>
            <person name="Ma Y."/>
            <person name="Chen Y."/>
            <person name="Huang G."/>
            <person name="Zhou Y."/>
            <person name="Zheng Z."/>
            <person name="Qiu Y."/>
        </authorList>
    </citation>
    <scope>NUCLEOTIDE SEQUENCE [LARGE SCALE GENOMIC DNA]</scope>
    <source>
        <strain evidence="3">F231</strain>
    </source>
</reference>
<dbReference type="PANTHER" id="PTHR34574:SF10">
    <property type="entry name" value="OS09G0482800 PROTEIN"/>
    <property type="match status" value="1"/>
</dbReference>
<dbReference type="PANTHER" id="PTHR34574">
    <property type="entry name" value="CALCIUM-BINDING EF-HAND FAMILY PROTEIN-RELATED"/>
    <property type="match status" value="1"/>
</dbReference>
<dbReference type="InterPro" id="IPR018247">
    <property type="entry name" value="EF_Hand_1_Ca_BS"/>
</dbReference>
<dbReference type="SMART" id="SM00054">
    <property type="entry name" value="EFh"/>
    <property type="match status" value="2"/>
</dbReference>
<evidence type="ECO:0000313" key="4">
    <source>
        <dbReference type="Proteomes" id="UP001346149"/>
    </source>
</evidence>
<dbReference type="InterPro" id="IPR002048">
    <property type="entry name" value="EF_hand_dom"/>
</dbReference>
<protein>
    <recommendedName>
        <fullName evidence="2">EF-hand domain-containing protein</fullName>
    </recommendedName>
</protein>
<sequence length="137" mass="15586">MSVELLDGSTIIDFVEDEQAFNVFIRDRFALLDMDCDGLLSYSEMLEELRALRVFETHFGIDLESDPEELSRVYGALFVQFDRDASGAVDLEEFKAETKRMMLGMASGLGFLPVQMVLEEDSLLKKAVEREMMAKLI</sequence>
<evidence type="ECO:0000256" key="1">
    <source>
        <dbReference type="ARBA" id="ARBA00022837"/>
    </source>
</evidence>
<comment type="caution">
    <text evidence="3">The sequence shown here is derived from an EMBL/GenBank/DDBJ whole genome shotgun (WGS) entry which is preliminary data.</text>
</comment>
<gene>
    <name evidence="3" type="ORF">SAY86_023202</name>
</gene>
<keyword evidence="1" id="KW-0106">Calcium</keyword>